<reference evidence="5" key="1">
    <citation type="journal article" date="2013" name="Nature">
        <title>Pan genome of the phytoplankton Emiliania underpins its global distribution.</title>
        <authorList>
            <person name="Read B.A."/>
            <person name="Kegel J."/>
            <person name="Klute M.J."/>
            <person name="Kuo A."/>
            <person name="Lefebvre S.C."/>
            <person name="Maumus F."/>
            <person name="Mayer C."/>
            <person name="Miller J."/>
            <person name="Monier A."/>
            <person name="Salamov A."/>
            <person name="Young J."/>
            <person name="Aguilar M."/>
            <person name="Claverie J.M."/>
            <person name="Frickenhaus S."/>
            <person name="Gonzalez K."/>
            <person name="Herman E.K."/>
            <person name="Lin Y.C."/>
            <person name="Napier J."/>
            <person name="Ogata H."/>
            <person name="Sarno A.F."/>
            <person name="Shmutz J."/>
            <person name="Schroeder D."/>
            <person name="de Vargas C."/>
            <person name="Verret F."/>
            <person name="von Dassow P."/>
            <person name="Valentin K."/>
            <person name="Van de Peer Y."/>
            <person name="Wheeler G."/>
            <person name="Dacks J.B."/>
            <person name="Delwiche C.F."/>
            <person name="Dyhrman S.T."/>
            <person name="Glockner G."/>
            <person name="John U."/>
            <person name="Richards T."/>
            <person name="Worden A.Z."/>
            <person name="Zhang X."/>
            <person name="Grigoriev I.V."/>
            <person name="Allen A.E."/>
            <person name="Bidle K."/>
            <person name="Borodovsky M."/>
            <person name="Bowler C."/>
            <person name="Brownlee C."/>
            <person name="Cock J.M."/>
            <person name="Elias M."/>
            <person name="Gladyshev V.N."/>
            <person name="Groth M."/>
            <person name="Guda C."/>
            <person name="Hadaegh A."/>
            <person name="Iglesias-Rodriguez M.D."/>
            <person name="Jenkins J."/>
            <person name="Jones B.M."/>
            <person name="Lawson T."/>
            <person name="Leese F."/>
            <person name="Lindquist E."/>
            <person name="Lobanov A."/>
            <person name="Lomsadze A."/>
            <person name="Malik S.B."/>
            <person name="Marsh M.E."/>
            <person name="Mackinder L."/>
            <person name="Mock T."/>
            <person name="Mueller-Roeber B."/>
            <person name="Pagarete A."/>
            <person name="Parker M."/>
            <person name="Probert I."/>
            <person name="Quesneville H."/>
            <person name="Raines C."/>
            <person name="Rensing S.A."/>
            <person name="Riano-Pachon D.M."/>
            <person name="Richier S."/>
            <person name="Rokitta S."/>
            <person name="Shiraiwa Y."/>
            <person name="Soanes D.M."/>
            <person name="van der Giezen M."/>
            <person name="Wahlund T.M."/>
            <person name="Williams B."/>
            <person name="Wilson W."/>
            <person name="Wolfe G."/>
            <person name="Wurch L.L."/>
        </authorList>
    </citation>
    <scope>NUCLEOTIDE SEQUENCE</scope>
</reference>
<dbReference type="RefSeq" id="XP_005758034.1">
    <property type="nucleotide sequence ID" value="XM_005757977.1"/>
</dbReference>
<dbReference type="SMART" id="SM00875">
    <property type="entry name" value="BACK"/>
    <property type="match status" value="1"/>
</dbReference>
<proteinExistence type="predicted"/>
<evidence type="ECO:0000313" key="4">
    <source>
        <dbReference type="EnsemblProtists" id="EOD05605"/>
    </source>
</evidence>
<dbReference type="InterPro" id="IPR000210">
    <property type="entry name" value="BTB/POZ_dom"/>
</dbReference>
<keyword evidence="5" id="KW-1185">Reference proteome</keyword>
<dbReference type="PaxDb" id="2903-EOD05605"/>
<dbReference type="PANTHER" id="PTHR24412">
    <property type="entry name" value="KELCH PROTEIN"/>
    <property type="match status" value="1"/>
</dbReference>
<dbReference type="SMART" id="SM00225">
    <property type="entry name" value="BTB"/>
    <property type="match status" value="1"/>
</dbReference>
<dbReference type="Pfam" id="PF07707">
    <property type="entry name" value="BACK"/>
    <property type="match status" value="1"/>
</dbReference>
<dbReference type="Gene3D" id="3.30.710.10">
    <property type="entry name" value="Potassium Channel Kv1.1, Chain A"/>
    <property type="match status" value="1"/>
</dbReference>
<evidence type="ECO:0000313" key="5">
    <source>
        <dbReference type="Proteomes" id="UP000013827"/>
    </source>
</evidence>
<dbReference type="KEGG" id="ehx:EMIHUDRAFT_107259"/>
<dbReference type="Gene3D" id="1.25.40.420">
    <property type="match status" value="1"/>
</dbReference>
<dbReference type="PROSITE" id="PS50097">
    <property type="entry name" value="BTB"/>
    <property type="match status" value="1"/>
</dbReference>
<evidence type="ECO:0000259" key="3">
    <source>
        <dbReference type="PROSITE" id="PS50097"/>
    </source>
</evidence>
<protein>
    <recommendedName>
        <fullName evidence="3">BTB domain-containing protein</fullName>
    </recommendedName>
</protein>
<reference evidence="4" key="2">
    <citation type="submission" date="2024-10" db="UniProtKB">
        <authorList>
            <consortium name="EnsemblProtists"/>
        </authorList>
    </citation>
    <scope>IDENTIFICATION</scope>
</reference>
<evidence type="ECO:0000256" key="2">
    <source>
        <dbReference type="ARBA" id="ARBA00022737"/>
    </source>
</evidence>
<dbReference type="InterPro" id="IPR011333">
    <property type="entry name" value="SKP1/BTB/POZ_sf"/>
</dbReference>
<dbReference type="SUPFAM" id="SSF54695">
    <property type="entry name" value="POZ domain"/>
    <property type="match status" value="1"/>
</dbReference>
<name>A0A0D3I2X0_EMIH1</name>
<organism evidence="4 5">
    <name type="scientific">Emiliania huxleyi (strain CCMP1516)</name>
    <dbReference type="NCBI Taxonomy" id="280463"/>
    <lineage>
        <taxon>Eukaryota</taxon>
        <taxon>Haptista</taxon>
        <taxon>Haptophyta</taxon>
        <taxon>Prymnesiophyceae</taxon>
        <taxon>Isochrysidales</taxon>
        <taxon>Noelaerhabdaceae</taxon>
        <taxon>Emiliania</taxon>
    </lineage>
</organism>
<sequence>MSRKRSRSSSCSAPSASAASPAILLSGGSQALHRDAVDKFRAGELCDVELESADGETVGAHRIVLVGASKYFKTLWSGKWPGDCRGPLDLTALSTACLKACLEFAYTGEAEVADEDALAELLAGAAFLQMDELLEAAAEAYVSRLAASNALAVWELADRIGRLPRLAEAAAKAARANFGEVVAGGEAWTAAPASIVRSLLEDDRLRASEEDVYRAGVAWLQAHDPPPGEEEVAALLSRVRCGTLAWAADAASTRQASRRREGQLVTLESRTLTLMAPTAEAKEMWVVGINAILSGLYF</sequence>
<evidence type="ECO:0000256" key="1">
    <source>
        <dbReference type="ARBA" id="ARBA00022441"/>
    </source>
</evidence>
<dbReference type="EnsemblProtists" id="EOD05605">
    <property type="protein sequence ID" value="EOD05605"/>
    <property type="gene ID" value="EMIHUDRAFT_107259"/>
</dbReference>
<keyword evidence="2" id="KW-0677">Repeat</keyword>
<accession>A0A0D3I2X0</accession>
<dbReference type="AlphaFoldDB" id="A0A0D3I2X0"/>
<dbReference type="Proteomes" id="UP000013827">
    <property type="component" value="Unassembled WGS sequence"/>
</dbReference>
<dbReference type="CDD" id="cd18186">
    <property type="entry name" value="BTB_POZ_ZBTB_KLHL-like"/>
    <property type="match status" value="1"/>
</dbReference>
<dbReference type="HOGENOM" id="CLU_935191_0_0_1"/>
<keyword evidence="1" id="KW-0880">Kelch repeat</keyword>
<feature type="domain" description="BTB" evidence="3">
    <location>
        <begin position="46"/>
        <end position="114"/>
    </location>
</feature>
<dbReference type="STRING" id="2903.R1CTG9"/>
<dbReference type="GeneID" id="17251814"/>
<dbReference type="eggNOG" id="KOG4441">
    <property type="taxonomic scope" value="Eukaryota"/>
</dbReference>
<dbReference type="PANTHER" id="PTHR24412:SF489">
    <property type="entry name" value="RING FINGER DOMAIN AND KELCH REPEAT-CONTAINING PROTEIN DDB_G0271372"/>
    <property type="match status" value="1"/>
</dbReference>
<dbReference type="Pfam" id="PF00651">
    <property type="entry name" value="BTB"/>
    <property type="match status" value="1"/>
</dbReference>
<dbReference type="InterPro" id="IPR011705">
    <property type="entry name" value="BACK"/>
</dbReference>